<keyword evidence="3" id="KW-1185">Reference proteome</keyword>
<dbReference type="EMBL" id="QIBX01000015">
    <property type="protein sequence ID" value="RNL38847.1"/>
    <property type="molecule type" value="Genomic_DNA"/>
</dbReference>
<reference evidence="3" key="1">
    <citation type="submission" date="2018-05" db="EMBL/GenBank/DDBJ databases">
        <title>Genome Sequencing of selected type strains of the family Eggerthellaceae.</title>
        <authorList>
            <person name="Danylec N."/>
            <person name="Stoll D.A."/>
            <person name="Doetsch A."/>
            <person name="Huch M."/>
        </authorList>
    </citation>
    <scope>NUCLEOTIDE SEQUENCE [LARGE SCALE GENOMIC DNA]</scope>
    <source>
        <strain evidence="3">DSM 24851</strain>
    </source>
</reference>
<keyword evidence="1" id="KW-0472">Membrane</keyword>
<dbReference type="OrthoDB" id="3196857at2"/>
<evidence type="ECO:0000256" key="1">
    <source>
        <dbReference type="SAM" id="Phobius"/>
    </source>
</evidence>
<protein>
    <submittedName>
        <fullName evidence="2">Uncharacterized protein</fullName>
    </submittedName>
</protein>
<gene>
    <name evidence="2" type="ORF">DMP06_08390</name>
</gene>
<keyword evidence="1" id="KW-1133">Transmembrane helix</keyword>
<dbReference type="RefSeq" id="WP_123209286.1">
    <property type="nucleotide sequence ID" value="NZ_JBHTHO010000045.1"/>
</dbReference>
<feature type="transmembrane region" description="Helical" evidence="1">
    <location>
        <begin position="194"/>
        <end position="213"/>
    </location>
</feature>
<name>A0A3N0AVG8_9ACTN</name>
<dbReference type="AlphaFoldDB" id="A0A3N0AVG8"/>
<proteinExistence type="predicted"/>
<comment type="caution">
    <text evidence="2">The sequence shown here is derived from an EMBL/GenBank/DDBJ whole genome shotgun (WGS) entry which is preliminary data.</text>
</comment>
<keyword evidence="1" id="KW-0812">Transmembrane</keyword>
<sequence>MAHFNASDVYFGSYARFVATDKKMGASLSGPDNAVGDVGSVEFQLDDDKRQQAWLKNPYGAFIGHLDPSMSHKLALYQAKGWEIRYVLSFTAFSDGGETGTYWGEAAVIAFAPRYAEQFEQFVAAFARRAGDGLRPDPDLNANAVEAIVADPDSWQPGAKVKMPQGSGRTAILKDHRTLHDKVLDQARRKNPGCYVVSWAFIIALVALAAWILHSLGLF</sequence>
<organism evidence="2 3">
    <name type="scientific">Slackia equolifaciens</name>
    <dbReference type="NCBI Taxonomy" id="498718"/>
    <lineage>
        <taxon>Bacteria</taxon>
        <taxon>Bacillati</taxon>
        <taxon>Actinomycetota</taxon>
        <taxon>Coriobacteriia</taxon>
        <taxon>Eggerthellales</taxon>
        <taxon>Eggerthellaceae</taxon>
        <taxon>Slackia</taxon>
    </lineage>
</organism>
<evidence type="ECO:0000313" key="2">
    <source>
        <dbReference type="EMBL" id="RNL38847.1"/>
    </source>
</evidence>
<dbReference type="Proteomes" id="UP000269591">
    <property type="component" value="Unassembled WGS sequence"/>
</dbReference>
<accession>A0A3N0AVG8</accession>
<evidence type="ECO:0000313" key="3">
    <source>
        <dbReference type="Proteomes" id="UP000269591"/>
    </source>
</evidence>